<reference evidence="3" key="1">
    <citation type="submission" date="2025-08" db="UniProtKB">
        <authorList>
            <consortium name="Ensembl"/>
        </authorList>
    </citation>
    <scope>IDENTIFICATION</scope>
</reference>
<keyword evidence="1" id="KW-0175">Coiled coil</keyword>
<feature type="coiled-coil region" evidence="1">
    <location>
        <begin position="340"/>
        <end position="458"/>
    </location>
</feature>
<feature type="region of interest" description="Disordered" evidence="2">
    <location>
        <begin position="103"/>
        <end position="132"/>
    </location>
</feature>
<protein>
    <submittedName>
        <fullName evidence="3">Uncharacterized protein</fullName>
    </submittedName>
</protein>
<dbReference type="GO" id="GO:0005737">
    <property type="term" value="C:cytoplasm"/>
    <property type="evidence" value="ECO:0007669"/>
    <property type="project" value="TreeGrafter"/>
</dbReference>
<dbReference type="AlphaFoldDB" id="A0A8C0GPP2"/>
<dbReference type="PANTHER" id="PTHR18947">
    <property type="entry name" value="HOOK PROTEINS"/>
    <property type="match status" value="1"/>
</dbReference>
<accession>A0A8C0GPP2</accession>
<evidence type="ECO:0000313" key="4">
    <source>
        <dbReference type="Proteomes" id="UP000694404"/>
    </source>
</evidence>
<dbReference type="InterPro" id="IPR036872">
    <property type="entry name" value="CH_dom_sf"/>
</dbReference>
<dbReference type="GO" id="GO:0030705">
    <property type="term" value="P:cytoskeleton-dependent intracellular transport"/>
    <property type="evidence" value="ECO:0007669"/>
    <property type="project" value="TreeGrafter"/>
</dbReference>
<feature type="coiled-coil region" evidence="1">
    <location>
        <begin position="488"/>
        <end position="698"/>
    </location>
</feature>
<organism evidence="3 4">
    <name type="scientific">Chelonoidis abingdonii</name>
    <name type="common">Abingdon island giant tortoise</name>
    <name type="synonym">Testudo abingdonii</name>
    <dbReference type="NCBI Taxonomy" id="106734"/>
    <lineage>
        <taxon>Eukaryota</taxon>
        <taxon>Metazoa</taxon>
        <taxon>Chordata</taxon>
        <taxon>Craniata</taxon>
        <taxon>Vertebrata</taxon>
        <taxon>Euteleostomi</taxon>
        <taxon>Archelosauria</taxon>
        <taxon>Testudinata</taxon>
        <taxon>Testudines</taxon>
        <taxon>Cryptodira</taxon>
        <taxon>Durocryptodira</taxon>
        <taxon>Testudinoidea</taxon>
        <taxon>Testudinidae</taxon>
        <taxon>Chelonoidis</taxon>
    </lineage>
</organism>
<dbReference type="Ensembl" id="ENSCABT00000011731.1">
    <property type="protein sequence ID" value="ENSCABP00000010718.1"/>
    <property type="gene ID" value="ENSCABG00000008018.1"/>
</dbReference>
<dbReference type="GO" id="GO:0031122">
    <property type="term" value="P:cytoplasmic microtubule organization"/>
    <property type="evidence" value="ECO:0007669"/>
    <property type="project" value="TreeGrafter"/>
</dbReference>
<evidence type="ECO:0000313" key="3">
    <source>
        <dbReference type="Ensembl" id="ENSCABP00000010718.1"/>
    </source>
</evidence>
<evidence type="ECO:0000256" key="2">
    <source>
        <dbReference type="SAM" id="MobiDB-lite"/>
    </source>
</evidence>
<keyword evidence="4" id="KW-1185">Reference proteome</keyword>
<proteinExistence type="predicted"/>
<dbReference type="GO" id="GO:0008017">
    <property type="term" value="F:microtubule binding"/>
    <property type="evidence" value="ECO:0007669"/>
    <property type="project" value="TreeGrafter"/>
</dbReference>
<dbReference type="SUPFAM" id="SSF116907">
    <property type="entry name" value="Hook domain"/>
    <property type="match status" value="1"/>
</dbReference>
<reference evidence="3" key="2">
    <citation type="submission" date="2025-09" db="UniProtKB">
        <authorList>
            <consortium name="Ensembl"/>
        </authorList>
    </citation>
    <scope>IDENTIFICATION</scope>
</reference>
<dbReference type="PANTHER" id="PTHR18947:SF31">
    <property type="entry name" value="PROTEIN DAPLE"/>
    <property type="match status" value="1"/>
</dbReference>
<name>A0A8C0GPP2_CHEAB</name>
<dbReference type="GO" id="GO:0005813">
    <property type="term" value="C:centrosome"/>
    <property type="evidence" value="ECO:0007669"/>
    <property type="project" value="TreeGrafter"/>
</dbReference>
<sequence length="715" mass="84478">MKLRRSCLMELQNILICERKEEFIERIKQLDIETQAAIVSHIQEVTQNQENVFDLQWLELPDMAPEELESLSRNMVFHLKRLIDERDECTELIVDLTQERDYLQSQQPPSPLKTSSPDSSPNLASRFSSEDKQHLAVELADTRAKLRRVRQELEEKSEQLVDTKHEAEQLVQELQKIKQENIHLAADARSARAYRDELDSLRERANRVERLEMELVRCKEKLHDVDFYKARMEELREDNIILIETKAMLEEQLTVARARGDKLHELEKENLQLKSKLHDVELDRDTDKKRIEELLEENMVLEIAQKQSMNESAHLGWELEQLSKSTDLADSKKSFVFELNECASSRILKLEKDNQSLQNTIQELRDLSLTTEESSLKFVELEKENQQLSKKIEKLQNQIEKEKQSNQDLEILSEELIKEKEQLQGVMETVKADKDRQINDLQQENDHLNQVVLSLRQRAQVSSEARVKDIEKENKMLHETVTETSSKLSKLEFEKKQLHKDFEQVKEKVERVEEMEKELHRLERENEQLTKKAAAMKIVTEKVEVLEQENGDLEVENRKLRKSLDTLQNVSIRLEDLQRDNKQLDEENLELRRVVETMRFTSTKMAQIEEENKELEKEKEELRKNVEMLKILGKKSERLELSYQSVNCENQRLQQILENSSKKTQELEKELQGMESENQVLQRKLEELKISSKRLERLCCLRKRNSRTAEFVLCP</sequence>
<dbReference type="Gene3D" id="1.10.418.10">
    <property type="entry name" value="Calponin-like domain"/>
    <property type="match status" value="1"/>
</dbReference>
<dbReference type="GO" id="GO:0051959">
    <property type="term" value="F:dynein light intermediate chain binding"/>
    <property type="evidence" value="ECO:0007669"/>
    <property type="project" value="TreeGrafter"/>
</dbReference>
<evidence type="ECO:0000256" key="1">
    <source>
        <dbReference type="SAM" id="Coils"/>
    </source>
</evidence>
<dbReference type="GeneTree" id="ENSGT00940000154785"/>
<dbReference type="Proteomes" id="UP000694404">
    <property type="component" value="Unplaced"/>
</dbReference>
<feature type="compositionally biased region" description="Polar residues" evidence="2">
    <location>
        <begin position="103"/>
        <end position="127"/>
    </location>
</feature>
<feature type="coiled-coil region" evidence="1">
    <location>
        <begin position="132"/>
        <end position="311"/>
    </location>
</feature>